<protein>
    <submittedName>
        <fullName evidence="3">Uncharacterized protein</fullName>
    </submittedName>
</protein>
<keyword evidence="1" id="KW-0812">Transmembrane</keyword>
<keyword evidence="1" id="KW-0472">Membrane</keyword>
<organism evidence="3 4">
    <name type="scientific">Phialocephala subalpina</name>
    <dbReference type="NCBI Taxonomy" id="576137"/>
    <lineage>
        <taxon>Eukaryota</taxon>
        <taxon>Fungi</taxon>
        <taxon>Dikarya</taxon>
        <taxon>Ascomycota</taxon>
        <taxon>Pezizomycotina</taxon>
        <taxon>Leotiomycetes</taxon>
        <taxon>Helotiales</taxon>
        <taxon>Mollisiaceae</taxon>
        <taxon>Phialocephala</taxon>
        <taxon>Phialocephala fortinii species complex</taxon>
    </lineage>
</organism>
<feature type="chain" id="PRO_5012679449" evidence="2">
    <location>
        <begin position="20"/>
        <end position="128"/>
    </location>
</feature>
<reference evidence="3 4" key="1">
    <citation type="submission" date="2016-03" db="EMBL/GenBank/DDBJ databases">
        <authorList>
            <person name="Ploux O."/>
        </authorList>
    </citation>
    <scope>NUCLEOTIDE SEQUENCE [LARGE SCALE GENOMIC DNA]</scope>
    <source>
        <strain evidence="3 4">UAMH 11012</strain>
    </source>
</reference>
<accession>A0A1L7WR17</accession>
<keyword evidence="1" id="KW-1133">Transmembrane helix</keyword>
<evidence type="ECO:0000313" key="3">
    <source>
        <dbReference type="EMBL" id="CZR55195.1"/>
    </source>
</evidence>
<feature type="signal peptide" evidence="2">
    <location>
        <begin position="1"/>
        <end position="19"/>
    </location>
</feature>
<name>A0A1L7WR17_9HELO</name>
<feature type="transmembrane region" description="Helical" evidence="1">
    <location>
        <begin position="71"/>
        <end position="91"/>
    </location>
</feature>
<keyword evidence="2" id="KW-0732">Signal</keyword>
<dbReference type="EMBL" id="FJOG01000006">
    <property type="protein sequence ID" value="CZR55195.1"/>
    <property type="molecule type" value="Genomic_DNA"/>
</dbReference>
<evidence type="ECO:0000256" key="2">
    <source>
        <dbReference type="SAM" id="SignalP"/>
    </source>
</evidence>
<feature type="transmembrane region" description="Helical" evidence="1">
    <location>
        <begin position="97"/>
        <end position="118"/>
    </location>
</feature>
<dbReference type="OrthoDB" id="4160064at2759"/>
<gene>
    <name evidence="3" type="ORF">PAC_05081</name>
</gene>
<evidence type="ECO:0000313" key="4">
    <source>
        <dbReference type="Proteomes" id="UP000184330"/>
    </source>
</evidence>
<dbReference type="Proteomes" id="UP000184330">
    <property type="component" value="Unassembled WGS sequence"/>
</dbReference>
<keyword evidence="4" id="KW-1185">Reference proteome</keyword>
<evidence type="ECO:0000256" key="1">
    <source>
        <dbReference type="SAM" id="Phobius"/>
    </source>
</evidence>
<dbReference type="AlphaFoldDB" id="A0A1L7WR17"/>
<proteinExistence type="predicted"/>
<sequence>MASLPLPLTILAASRMAVGISCFTFPSFTCATFFYPIPTGSNLAIRMVGSRDFMLGAFLFAAKSPEMRRNAVLIGAAVDALDAAASLFGWAKGEVDGAPTVMFGGGATAFVLLAALGWRMGGLGKVVL</sequence>